<feature type="region of interest" description="Disordered" evidence="1">
    <location>
        <begin position="256"/>
        <end position="286"/>
    </location>
</feature>
<dbReference type="EMBL" id="VSRR010010992">
    <property type="protein sequence ID" value="MPC52578.1"/>
    <property type="molecule type" value="Genomic_DNA"/>
</dbReference>
<sequence>MGLAGLGGEWAAPQATSAPLANAGVPQQQQHQQQPVSEGKMSLSGKEHSPGGGGKTRSATPAGGGWCCRARCAARVATDASRQPMPPPAPTPTAHGSSCASTVNWEASLASSCSSVPSLEAGEASRSSVYCICPRASGTGSPAGEVGGRATRLRFSSRGRRADVMVGEARQASSSSRSISGPAQPLPTPMLLRGRSGACQCGGGAWVCRRGGGSSVTQGLGRAAVDPGEQGGAHAGVGGIMMSLSGGSSRWVGAGAMHSHLSGAPPSGTRQQQCPSGGSGAAPWRCDSALEATGGQARLTCNTPTLRSPHNTNTGTHTRAGHSHAPAGATHTTAPPPSTDTDTHCPGGTAWTRSAGKDGMYMGKQCAHAHALKHGYVHALAHLHARTHARTHTHIHTHTHTHTHTPKIFLKIISLVPRLVTT</sequence>
<gene>
    <name evidence="2" type="ORF">E2C01_046448</name>
</gene>
<dbReference type="Proteomes" id="UP000324222">
    <property type="component" value="Unassembled WGS sequence"/>
</dbReference>
<name>A0A5B7G615_PORTR</name>
<feature type="compositionally biased region" description="Polar residues" evidence="1">
    <location>
        <begin position="299"/>
        <end position="317"/>
    </location>
</feature>
<evidence type="ECO:0000313" key="3">
    <source>
        <dbReference type="Proteomes" id="UP000324222"/>
    </source>
</evidence>
<feature type="region of interest" description="Disordered" evidence="1">
    <location>
        <begin position="1"/>
        <end position="63"/>
    </location>
</feature>
<feature type="region of interest" description="Disordered" evidence="1">
    <location>
        <begin position="299"/>
        <end position="350"/>
    </location>
</feature>
<feature type="compositionally biased region" description="Low complexity" evidence="1">
    <location>
        <begin position="323"/>
        <end position="333"/>
    </location>
</feature>
<dbReference type="AlphaFoldDB" id="A0A5B7G615"/>
<protein>
    <submittedName>
        <fullName evidence="2">Uncharacterized protein</fullName>
    </submittedName>
</protein>
<proteinExistence type="predicted"/>
<organism evidence="2 3">
    <name type="scientific">Portunus trituberculatus</name>
    <name type="common">Swimming crab</name>
    <name type="synonym">Neptunus trituberculatus</name>
    <dbReference type="NCBI Taxonomy" id="210409"/>
    <lineage>
        <taxon>Eukaryota</taxon>
        <taxon>Metazoa</taxon>
        <taxon>Ecdysozoa</taxon>
        <taxon>Arthropoda</taxon>
        <taxon>Crustacea</taxon>
        <taxon>Multicrustacea</taxon>
        <taxon>Malacostraca</taxon>
        <taxon>Eumalacostraca</taxon>
        <taxon>Eucarida</taxon>
        <taxon>Decapoda</taxon>
        <taxon>Pleocyemata</taxon>
        <taxon>Brachyura</taxon>
        <taxon>Eubrachyura</taxon>
        <taxon>Portunoidea</taxon>
        <taxon>Portunidae</taxon>
        <taxon>Portuninae</taxon>
        <taxon>Portunus</taxon>
    </lineage>
</organism>
<reference evidence="2 3" key="1">
    <citation type="submission" date="2019-05" db="EMBL/GenBank/DDBJ databases">
        <title>Another draft genome of Portunus trituberculatus and its Hox gene families provides insights of decapod evolution.</title>
        <authorList>
            <person name="Jeong J.-H."/>
            <person name="Song I."/>
            <person name="Kim S."/>
            <person name="Choi T."/>
            <person name="Kim D."/>
            <person name="Ryu S."/>
            <person name="Kim W."/>
        </authorList>
    </citation>
    <scope>NUCLEOTIDE SEQUENCE [LARGE SCALE GENOMIC DNA]</scope>
    <source>
        <tissue evidence="2">Muscle</tissue>
    </source>
</reference>
<keyword evidence="3" id="KW-1185">Reference proteome</keyword>
<accession>A0A5B7G615</accession>
<evidence type="ECO:0000313" key="2">
    <source>
        <dbReference type="EMBL" id="MPC52578.1"/>
    </source>
</evidence>
<feature type="region of interest" description="Disordered" evidence="1">
    <location>
        <begin position="79"/>
        <end position="99"/>
    </location>
</feature>
<evidence type="ECO:0000256" key="1">
    <source>
        <dbReference type="SAM" id="MobiDB-lite"/>
    </source>
</evidence>
<comment type="caution">
    <text evidence="2">The sequence shown here is derived from an EMBL/GenBank/DDBJ whole genome shotgun (WGS) entry which is preliminary data.</text>
</comment>
<feature type="region of interest" description="Disordered" evidence="1">
    <location>
        <begin position="165"/>
        <end position="185"/>
    </location>
</feature>